<keyword evidence="3 9" id="KW-0378">Hydrolase</keyword>
<reference evidence="11" key="2">
    <citation type="submission" date="2023-05" db="EMBL/GenBank/DDBJ databases">
        <authorList>
            <consortium name="Lawrence Berkeley National Laboratory"/>
            <person name="Steindorff A."/>
            <person name="Hensen N."/>
            <person name="Bonometti L."/>
            <person name="Westerberg I."/>
            <person name="Brannstrom I.O."/>
            <person name="Guillou S."/>
            <person name="Cros-Aarteil S."/>
            <person name="Calhoun S."/>
            <person name="Haridas S."/>
            <person name="Kuo A."/>
            <person name="Mondo S."/>
            <person name="Pangilinan J."/>
            <person name="Riley R."/>
            <person name="Labutti K."/>
            <person name="Andreopoulos B."/>
            <person name="Lipzen A."/>
            <person name="Chen C."/>
            <person name="Yanf M."/>
            <person name="Daum C."/>
            <person name="Ng V."/>
            <person name="Clum A."/>
            <person name="Ohm R."/>
            <person name="Martin F."/>
            <person name="Silar P."/>
            <person name="Natvig D."/>
            <person name="Lalanne C."/>
            <person name="Gautier V."/>
            <person name="Ament-Velasquez S.L."/>
            <person name="Kruys A."/>
            <person name="Hutchinson M.I."/>
            <person name="Powell A.J."/>
            <person name="Barry K."/>
            <person name="Miller A.N."/>
            <person name="Grigoriev I.V."/>
            <person name="Debuchy R."/>
            <person name="Gladieux P."/>
            <person name="Thoren M.H."/>
            <person name="Johannesson H."/>
        </authorList>
    </citation>
    <scope>NUCLEOTIDE SEQUENCE</scope>
    <source>
        <strain evidence="11">PSN293</strain>
    </source>
</reference>
<feature type="chain" id="PRO_5042953823" description="Glucanase" evidence="10">
    <location>
        <begin position="23"/>
        <end position="491"/>
    </location>
</feature>
<evidence type="ECO:0000313" key="11">
    <source>
        <dbReference type="EMBL" id="KAK4210346.1"/>
    </source>
</evidence>
<evidence type="ECO:0000256" key="2">
    <source>
        <dbReference type="ARBA" id="ARBA00006044"/>
    </source>
</evidence>
<keyword evidence="8 9" id="KW-0624">Polysaccharide degradation</keyword>
<dbReference type="Pfam" id="PF00840">
    <property type="entry name" value="Glyco_hydro_7"/>
    <property type="match status" value="1"/>
</dbReference>
<keyword evidence="10" id="KW-0732">Signal</keyword>
<dbReference type="SUPFAM" id="SSF49899">
    <property type="entry name" value="Concanavalin A-like lectins/glucanases"/>
    <property type="match status" value="1"/>
</dbReference>
<evidence type="ECO:0000313" key="12">
    <source>
        <dbReference type="Proteomes" id="UP001301769"/>
    </source>
</evidence>
<comment type="caution">
    <text evidence="11">The sequence shown here is derived from an EMBL/GenBank/DDBJ whole genome shotgun (WGS) entry which is preliminary data.</text>
</comment>
<protein>
    <recommendedName>
        <fullName evidence="9">Glucanase</fullName>
        <ecNumber evidence="9">3.2.1.-</ecNumber>
    </recommendedName>
</protein>
<organism evidence="11 12">
    <name type="scientific">Rhypophila decipiens</name>
    <dbReference type="NCBI Taxonomy" id="261697"/>
    <lineage>
        <taxon>Eukaryota</taxon>
        <taxon>Fungi</taxon>
        <taxon>Dikarya</taxon>
        <taxon>Ascomycota</taxon>
        <taxon>Pezizomycotina</taxon>
        <taxon>Sordariomycetes</taxon>
        <taxon>Sordariomycetidae</taxon>
        <taxon>Sordariales</taxon>
        <taxon>Naviculisporaceae</taxon>
        <taxon>Rhypophila</taxon>
    </lineage>
</organism>
<keyword evidence="4 9" id="KW-0136">Cellulose degradation</keyword>
<dbReference type="InterPro" id="IPR001722">
    <property type="entry name" value="Glyco_hydro_7"/>
</dbReference>
<dbReference type="InterPro" id="IPR013320">
    <property type="entry name" value="ConA-like_dom_sf"/>
</dbReference>
<comment type="similarity">
    <text evidence="2 9">Belongs to the glycosyl hydrolase 7 (cellulase C) family.</text>
</comment>
<feature type="signal peptide" evidence="10">
    <location>
        <begin position="1"/>
        <end position="22"/>
    </location>
</feature>
<keyword evidence="7 9" id="KW-0326">Glycosidase</keyword>
<evidence type="ECO:0000256" key="8">
    <source>
        <dbReference type="ARBA" id="ARBA00023326"/>
    </source>
</evidence>
<dbReference type="EC" id="3.2.1.-" evidence="9"/>
<dbReference type="AlphaFoldDB" id="A0AAN6Y2W0"/>
<evidence type="ECO:0000256" key="5">
    <source>
        <dbReference type="ARBA" id="ARBA00023180"/>
    </source>
</evidence>
<dbReference type="InterPro" id="IPR037019">
    <property type="entry name" value="Glyco_hydro_7_sf"/>
</dbReference>
<gene>
    <name evidence="11" type="ORF">QBC37DRAFT_448422</name>
</gene>
<accession>A0AAN6Y2W0</accession>
<evidence type="ECO:0000256" key="6">
    <source>
        <dbReference type="ARBA" id="ARBA00023277"/>
    </source>
</evidence>
<keyword evidence="12" id="KW-1185">Reference proteome</keyword>
<comment type="catalytic activity">
    <reaction evidence="1">
        <text>Endohydrolysis of (1-&gt;4)-beta-D-glucosidic linkages in cellulose, lichenin and cereal beta-D-glucans.</text>
        <dbReference type="EC" id="3.2.1.4"/>
    </reaction>
</comment>
<dbReference type="PANTHER" id="PTHR33753">
    <property type="entry name" value="1,4-BETA-D-GLUCAN CELLOBIOHYDROLASE B"/>
    <property type="match status" value="1"/>
</dbReference>
<dbReference type="GO" id="GO:0008810">
    <property type="term" value="F:cellulase activity"/>
    <property type="evidence" value="ECO:0007669"/>
    <property type="project" value="UniProtKB-EC"/>
</dbReference>
<dbReference type="EMBL" id="MU858177">
    <property type="protein sequence ID" value="KAK4210346.1"/>
    <property type="molecule type" value="Genomic_DNA"/>
</dbReference>
<dbReference type="PANTHER" id="PTHR33753:SF1">
    <property type="entry name" value="ENDO-BETA-1,4-GLUCANASE CELB"/>
    <property type="match status" value="1"/>
</dbReference>
<keyword evidence="5" id="KW-0325">Glycoprotein</keyword>
<dbReference type="PRINTS" id="PR00734">
    <property type="entry name" value="GLHYDRLASE7"/>
</dbReference>
<evidence type="ECO:0000256" key="3">
    <source>
        <dbReference type="ARBA" id="ARBA00022801"/>
    </source>
</evidence>
<keyword evidence="6" id="KW-0119">Carbohydrate metabolism</keyword>
<dbReference type="GO" id="GO:0030245">
    <property type="term" value="P:cellulose catabolic process"/>
    <property type="evidence" value="ECO:0007669"/>
    <property type="project" value="UniProtKB-KW"/>
</dbReference>
<evidence type="ECO:0000256" key="10">
    <source>
        <dbReference type="SAM" id="SignalP"/>
    </source>
</evidence>
<dbReference type="Gene3D" id="2.70.100.10">
    <property type="entry name" value="Glycoside hydrolase, family 7, domain"/>
    <property type="match status" value="1"/>
</dbReference>
<name>A0AAN6Y2W0_9PEZI</name>
<evidence type="ECO:0000256" key="1">
    <source>
        <dbReference type="ARBA" id="ARBA00000966"/>
    </source>
</evidence>
<dbReference type="CDD" id="cd07999">
    <property type="entry name" value="GH7_CBH_EG"/>
    <property type="match status" value="1"/>
</dbReference>
<evidence type="ECO:0000256" key="7">
    <source>
        <dbReference type="ARBA" id="ARBA00023295"/>
    </source>
</evidence>
<evidence type="ECO:0000256" key="9">
    <source>
        <dbReference type="RuleBase" id="RU361164"/>
    </source>
</evidence>
<evidence type="ECO:0000256" key="4">
    <source>
        <dbReference type="ARBA" id="ARBA00023001"/>
    </source>
</evidence>
<reference evidence="11" key="1">
    <citation type="journal article" date="2023" name="Mol. Phylogenet. Evol.">
        <title>Genome-scale phylogeny and comparative genomics of the fungal order Sordariales.</title>
        <authorList>
            <person name="Hensen N."/>
            <person name="Bonometti L."/>
            <person name="Westerberg I."/>
            <person name="Brannstrom I.O."/>
            <person name="Guillou S."/>
            <person name="Cros-Aarteil S."/>
            <person name="Calhoun S."/>
            <person name="Haridas S."/>
            <person name="Kuo A."/>
            <person name="Mondo S."/>
            <person name="Pangilinan J."/>
            <person name="Riley R."/>
            <person name="LaButti K."/>
            <person name="Andreopoulos B."/>
            <person name="Lipzen A."/>
            <person name="Chen C."/>
            <person name="Yan M."/>
            <person name="Daum C."/>
            <person name="Ng V."/>
            <person name="Clum A."/>
            <person name="Steindorff A."/>
            <person name="Ohm R.A."/>
            <person name="Martin F."/>
            <person name="Silar P."/>
            <person name="Natvig D.O."/>
            <person name="Lalanne C."/>
            <person name="Gautier V."/>
            <person name="Ament-Velasquez S.L."/>
            <person name="Kruys A."/>
            <person name="Hutchinson M.I."/>
            <person name="Powell A.J."/>
            <person name="Barry K."/>
            <person name="Miller A.N."/>
            <person name="Grigoriev I.V."/>
            <person name="Debuchy R."/>
            <person name="Gladieux P."/>
            <person name="Hiltunen Thoren M."/>
            <person name="Johannesson H."/>
        </authorList>
    </citation>
    <scope>NUCLEOTIDE SEQUENCE</scope>
    <source>
        <strain evidence="11">PSN293</strain>
    </source>
</reference>
<dbReference type="Proteomes" id="UP001301769">
    <property type="component" value="Unassembled WGS sequence"/>
</dbReference>
<sequence length="491" mass="51842">MEIHSHLAAVLLPVVFLTTVTAQTIGTTTPEVHPVLQTQTCTLVGGCKTKLTKLVTDSLAHPIHSVTDPSKSCQPLDPALCPDQATCAQNCVIEGIQSYESIGVLTSGTSLKLREYLLDGTQYKKVQPRVYLLAEDDLNYEPLRLLNSELSFDVDVSALGCGMNGALYLSEMDMSGSRNSNLNPAGAQYGTGYCDTQCFKTPAFINGLANINGSGSCCNEMDIWEANSRSTAYTPHTCSGVGSFLCSGNECDSGVGVCDKPGCSLNTFGLGAPGFYGRGRVEHRLDSTRPFTVVTQFWTADNTTSGDLIEIRRLYVQDGSVFPSTAETTNGAVNNIPGGWDGSITEEYCAVRNPASDFTRLGGLKGMGQSLARGMVLIFSIWNSDGDFMSWLDGQASGNGPCNATEGDPATIVKTQPDTSVTFSNIRWGDIGSTFKVDGPSNGSTPAPGTGTGVAAAVATNGVVGGDVLERSVTIWAIVGLVTVWMGMFLS</sequence>
<proteinExistence type="inferred from homology"/>